<feature type="domain" description="Cathepsin propeptide inhibitor" evidence="10">
    <location>
        <begin position="68"/>
        <end position="125"/>
    </location>
</feature>
<dbReference type="AlphaFoldDB" id="A0A8T2SKM5"/>
<dbReference type="PRINTS" id="PR00705">
    <property type="entry name" value="PAPAIN"/>
</dbReference>
<dbReference type="InterPro" id="IPR000118">
    <property type="entry name" value="Granulin"/>
</dbReference>
<keyword evidence="5" id="KW-0788">Thiol protease</keyword>
<dbReference type="Pfam" id="PF00396">
    <property type="entry name" value="Granulin"/>
    <property type="match status" value="1"/>
</dbReference>
<dbReference type="GO" id="GO:0008234">
    <property type="term" value="F:cysteine-type peptidase activity"/>
    <property type="evidence" value="ECO:0007669"/>
    <property type="project" value="UniProtKB-KW"/>
</dbReference>
<dbReference type="OMA" id="EGINHIT"/>
<dbReference type="PROSITE" id="PS00639">
    <property type="entry name" value="THIOL_PROTEASE_HIS"/>
    <property type="match status" value="1"/>
</dbReference>
<dbReference type="InterPro" id="IPR025660">
    <property type="entry name" value="Pept_his_AS"/>
</dbReference>
<dbReference type="InterPro" id="IPR038765">
    <property type="entry name" value="Papain-like_cys_pep_sf"/>
</dbReference>
<sequence length="480" mass="52608">MAPPLRQPLFTSFTGEPSITRRSTIIIALFVVFAYLPAFLCHGEPTDLILSVSSADDLHSEEGVSAVFDSWLQLFPRDYESNKRERLKRLQIFSDNLQYVYKHNQRNASYRLGLNKYADLSNEEFKALYVGELPVSWSLRNDGIRRYYVSFEHVSDGEIPSSVDWRSKGSVTKVKDQGACGSCWAFSTTGAVEGINHITTGSLVSLSEQELVDCDTSLNMGCNGGLMVYAFQFIINNGGIDSEEHYRYRGHQGQCDSNKAGTHVVTIDGYEEIQPNDETSLLKAVAQQPVSVAVEAGGRDFQFYSGGIFTGGCGTDLDHAMLIVGYGSDAQIDYWIVKNSWGTNWGEKGYIRMQRGGGVKKMAAGLCGINMLASFPIKTSANPPDPSPSPPAARVKCDSTYCCPPANTCCCQFRIAKFCFVWGCCPLESAVCCDDHHHCCPSDFPICNVKASSCLQESGSSFSVPILNGTLAVRNDVVLS</sequence>
<evidence type="ECO:0000256" key="3">
    <source>
        <dbReference type="ARBA" id="ARBA00022729"/>
    </source>
</evidence>
<dbReference type="GO" id="GO:0006508">
    <property type="term" value="P:proteolysis"/>
    <property type="evidence" value="ECO:0007669"/>
    <property type="project" value="UniProtKB-KW"/>
</dbReference>
<evidence type="ECO:0000259" key="9">
    <source>
        <dbReference type="SMART" id="SM00645"/>
    </source>
</evidence>
<keyword evidence="7" id="KW-0325">Glycoprotein</keyword>
<dbReference type="PANTHER" id="PTHR12411">
    <property type="entry name" value="CYSTEINE PROTEASE FAMILY C1-RELATED"/>
    <property type="match status" value="1"/>
</dbReference>
<dbReference type="PROSITE" id="PS00139">
    <property type="entry name" value="THIOL_PROTEASE_CYS"/>
    <property type="match status" value="1"/>
</dbReference>
<dbReference type="SMART" id="SM00848">
    <property type="entry name" value="Inhibitor_I29"/>
    <property type="match status" value="1"/>
</dbReference>
<dbReference type="InterPro" id="IPR013201">
    <property type="entry name" value="Prot_inhib_I29"/>
</dbReference>
<dbReference type="InterPro" id="IPR025661">
    <property type="entry name" value="Pept_asp_AS"/>
</dbReference>
<evidence type="ECO:0000259" key="8">
    <source>
        <dbReference type="SMART" id="SM00277"/>
    </source>
</evidence>
<name>A0A8T2SKM5_CERRI</name>
<evidence type="ECO:0000256" key="2">
    <source>
        <dbReference type="ARBA" id="ARBA00022670"/>
    </source>
</evidence>
<protein>
    <submittedName>
        <fullName evidence="11">Uncharacterized protein</fullName>
    </submittedName>
</protein>
<dbReference type="SUPFAM" id="SSF54001">
    <property type="entry name" value="Cysteine proteinases"/>
    <property type="match status" value="1"/>
</dbReference>
<comment type="similarity">
    <text evidence="1">Belongs to the peptidase C1 family.</text>
</comment>
<evidence type="ECO:0000256" key="6">
    <source>
        <dbReference type="ARBA" id="ARBA00023157"/>
    </source>
</evidence>
<dbReference type="EMBL" id="CM035425">
    <property type="protein sequence ID" value="KAH7332464.1"/>
    <property type="molecule type" value="Genomic_DNA"/>
</dbReference>
<dbReference type="PROSITE" id="PS00640">
    <property type="entry name" value="THIOL_PROTEASE_ASN"/>
    <property type="match status" value="1"/>
</dbReference>
<evidence type="ECO:0000313" key="12">
    <source>
        <dbReference type="Proteomes" id="UP000825935"/>
    </source>
</evidence>
<gene>
    <name evidence="11" type="ORF">KP509_20G088800</name>
</gene>
<evidence type="ECO:0000256" key="5">
    <source>
        <dbReference type="ARBA" id="ARBA00022807"/>
    </source>
</evidence>
<dbReference type="FunFam" id="2.10.25.160:FF:000002">
    <property type="entry name" value="Cysteine protease 1"/>
    <property type="match status" value="1"/>
</dbReference>
<dbReference type="FunFam" id="3.90.70.10:FF:000023">
    <property type="entry name" value="Senescence-specific cysteine protease SAG39"/>
    <property type="match status" value="1"/>
</dbReference>
<reference evidence="11" key="1">
    <citation type="submission" date="2021-08" db="EMBL/GenBank/DDBJ databases">
        <title>WGS assembly of Ceratopteris richardii.</title>
        <authorList>
            <person name="Marchant D.B."/>
            <person name="Chen G."/>
            <person name="Jenkins J."/>
            <person name="Shu S."/>
            <person name="Leebens-Mack J."/>
            <person name="Grimwood J."/>
            <person name="Schmutz J."/>
            <person name="Soltis P."/>
            <person name="Soltis D."/>
            <person name="Chen Z.-H."/>
        </authorList>
    </citation>
    <scope>NUCLEOTIDE SEQUENCE</scope>
    <source>
        <strain evidence="11">Whitten #5841</strain>
        <tissue evidence="11">Leaf</tissue>
    </source>
</reference>
<dbReference type="Proteomes" id="UP000825935">
    <property type="component" value="Chromosome 20"/>
</dbReference>
<dbReference type="InterPro" id="IPR000668">
    <property type="entry name" value="Peptidase_C1A_C"/>
</dbReference>
<evidence type="ECO:0000259" key="10">
    <source>
        <dbReference type="SMART" id="SM00848"/>
    </source>
</evidence>
<keyword evidence="4" id="KW-0378">Hydrolase</keyword>
<keyword evidence="3" id="KW-0732">Signal</keyword>
<feature type="domain" description="Granulins" evidence="8">
    <location>
        <begin position="397"/>
        <end position="454"/>
    </location>
</feature>
<dbReference type="SMART" id="SM00645">
    <property type="entry name" value="Pept_C1"/>
    <property type="match status" value="1"/>
</dbReference>
<dbReference type="SMART" id="SM00277">
    <property type="entry name" value="GRAN"/>
    <property type="match status" value="1"/>
</dbReference>
<proteinExistence type="inferred from homology"/>
<dbReference type="Gene3D" id="2.10.25.160">
    <property type="entry name" value="Granulin"/>
    <property type="match status" value="1"/>
</dbReference>
<evidence type="ECO:0000256" key="4">
    <source>
        <dbReference type="ARBA" id="ARBA00022801"/>
    </source>
</evidence>
<evidence type="ECO:0000313" key="11">
    <source>
        <dbReference type="EMBL" id="KAH7332464.1"/>
    </source>
</evidence>
<keyword evidence="6" id="KW-1015">Disulfide bond</keyword>
<dbReference type="Pfam" id="PF00112">
    <property type="entry name" value="Peptidase_C1"/>
    <property type="match status" value="1"/>
</dbReference>
<dbReference type="Pfam" id="PF08246">
    <property type="entry name" value="Inhibitor_I29"/>
    <property type="match status" value="1"/>
</dbReference>
<dbReference type="CDD" id="cd02248">
    <property type="entry name" value="Peptidase_C1A"/>
    <property type="match status" value="1"/>
</dbReference>
<evidence type="ECO:0000256" key="1">
    <source>
        <dbReference type="ARBA" id="ARBA00008455"/>
    </source>
</evidence>
<dbReference type="Gene3D" id="3.90.70.10">
    <property type="entry name" value="Cysteine proteinases"/>
    <property type="match status" value="1"/>
</dbReference>
<organism evidence="11 12">
    <name type="scientific">Ceratopteris richardii</name>
    <name type="common">Triangle waterfern</name>
    <dbReference type="NCBI Taxonomy" id="49495"/>
    <lineage>
        <taxon>Eukaryota</taxon>
        <taxon>Viridiplantae</taxon>
        <taxon>Streptophyta</taxon>
        <taxon>Embryophyta</taxon>
        <taxon>Tracheophyta</taxon>
        <taxon>Polypodiopsida</taxon>
        <taxon>Polypodiidae</taxon>
        <taxon>Polypodiales</taxon>
        <taxon>Pteridineae</taxon>
        <taxon>Pteridaceae</taxon>
        <taxon>Parkerioideae</taxon>
        <taxon>Ceratopteris</taxon>
    </lineage>
</organism>
<dbReference type="InterPro" id="IPR013128">
    <property type="entry name" value="Peptidase_C1A"/>
</dbReference>
<keyword evidence="12" id="KW-1185">Reference proteome</keyword>
<dbReference type="OrthoDB" id="10253408at2759"/>
<dbReference type="InterPro" id="IPR039417">
    <property type="entry name" value="Peptidase_C1A_papain-like"/>
</dbReference>
<keyword evidence="2" id="KW-0645">Protease</keyword>
<feature type="domain" description="Peptidase C1A papain C-terminal" evidence="9">
    <location>
        <begin position="159"/>
        <end position="377"/>
    </location>
</feature>
<accession>A0A8T2SKM5</accession>
<dbReference type="InterPro" id="IPR037277">
    <property type="entry name" value="Granulin_sf"/>
</dbReference>
<evidence type="ECO:0000256" key="7">
    <source>
        <dbReference type="ARBA" id="ARBA00023180"/>
    </source>
</evidence>
<comment type="caution">
    <text evidence="11">The sequence shown here is derived from an EMBL/GenBank/DDBJ whole genome shotgun (WGS) entry which is preliminary data.</text>
</comment>
<dbReference type="SUPFAM" id="SSF57277">
    <property type="entry name" value="Granulin repeat"/>
    <property type="match status" value="1"/>
</dbReference>
<dbReference type="InterPro" id="IPR000169">
    <property type="entry name" value="Pept_cys_AS"/>
</dbReference>